<dbReference type="Proteomes" id="UP000504607">
    <property type="component" value="Unplaced"/>
</dbReference>
<dbReference type="GO" id="GO:0005634">
    <property type="term" value="C:nucleus"/>
    <property type="evidence" value="ECO:0007669"/>
    <property type="project" value="UniProtKB-SubCell"/>
</dbReference>
<reference evidence="5" key="1">
    <citation type="submission" date="2025-08" db="UniProtKB">
        <authorList>
            <consortium name="RefSeq"/>
        </authorList>
    </citation>
    <scope>IDENTIFICATION</scope>
</reference>
<dbReference type="GO" id="GO:0003700">
    <property type="term" value="F:DNA-binding transcription factor activity"/>
    <property type="evidence" value="ECO:0007669"/>
    <property type="project" value="InterPro"/>
</dbReference>
<evidence type="ECO:0000313" key="4">
    <source>
        <dbReference type="Proteomes" id="UP000504607"/>
    </source>
</evidence>
<evidence type="ECO:0000256" key="2">
    <source>
        <dbReference type="ARBA" id="ARBA00023125"/>
    </source>
</evidence>
<dbReference type="AlphaFoldDB" id="A0A6I9Q970"/>
<protein>
    <submittedName>
        <fullName evidence="5">BZIP transcription factor 46-like</fullName>
    </submittedName>
</protein>
<name>A0A6I9Q970_ELAGV</name>
<keyword evidence="4" id="KW-1185">Reference proteome</keyword>
<evidence type="ECO:0000256" key="3">
    <source>
        <dbReference type="ARBA" id="ARBA00023242"/>
    </source>
</evidence>
<proteinExistence type="predicted"/>
<dbReference type="InterPro" id="IPR043452">
    <property type="entry name" value="BZIP46-like"/>
</dbReference>
<dbReference type="InParanoid" id="A0A6I9Q970"/>
<dbReference type="OrthoDB" id="1927218at2759"/>
<sequence length="74" mass="8529">MPLQRQGSITIPMLLCRKTVDEVWMEIHRDQKLTLGEMMLEDFLIKAGVVREGYDQVVALLPHALPSLILWPML</sequence>
<dbReference type="GO" id="GO:0045893">
    <property type="term" value="P:positive regulation of DNA-templated transcription"/>
    <property type="evidence" value="ECO:0007669"/>
    <property type="project" value="InterPro"/>
</dbReference>
<organism evidence="4 5">
    <name type="scientific">Elaeis guineensis var. tenera</name>
    <name type="common">Oil palm</name>
    <dbReference type="NCBI Taxonomy" id="51953"/>
    <lineage>
        <taxon>Eukaryota</taxon>
        <taxon>Viridiplantae</taxon>
        <taxon>Streptophyta</taxon>
        <taxon>Embryophyta</taxon>
        <taxon>Tracheophyta</taxon>
        <taxon>Spermatophyta</taxon>
        <taxon>Magnoliopsida</taxon>
        <taxon>Liliopsida</taxon>
        <taxon>Arecaceae</taxon>
        <taxon>Arecoideae</taxon>
        <taxon>Cocoseae</taxon>
        <taxon>Elaeidinae</taxon>
        <taxon>Elaeis</taxon>
    </lineage>
</organism>
<accession>A0A6I9Q970</accession>
<keyword evidence="3" id="KW-0539">Nucleus</keyword>
<dbReference type="RefSeq" id="XP_010905088.1">
    <property type="nucleotide sequence ID" value="XM_010906786.1"/>
</dbReference>
<dbReference type="PANTHER" id="PTHR22952">
    <property type="entry name" value="CAMP-RESPONSE ELEMENT BINDING PROTEIN-RELATED"/>
    <property type="match status" value="1"/>
</dbReference>
<comment type="subcellular location">
    <subcellularLocation>
        <location evidence="1">Nucleus</location>
    </subcellularLocation>
</comment>
<gene>
    <name evidence="5" type="primary">LOC105032352</name>
</gene>
<evidence type="ECO:0000256" key="1">
    <source>
        <dbReference type="ARBA" id="ARBA00004123"/>
    </source>
</evidence>
<evidence type="ECO:0000313" key="5">
    <source>
        <dbReference type="RefSeq" id="XP_010905088.1"/>
    </source>
</evidence>
<dbReference type="GO" id="GO:0003677">
    <property type="term" value="F:DNA binding"/>
    <property type="evidence" value="ECO:0007669"/>
    <property type="project" value="UniProtKB-KW"/>
</dbReference>
<keyword evidence="2" id="KW-0238">DNA-binding</keyword>
<dbReference type="PANTHER" id="PTHR22952:SF175">
    <property type="entry name" value="PROTEIN ABSCISIC ACID-INSENSITIVE 5"/>
    <property type="match status" value="1"/>
</dbReference>